<dbReference type="Gene3D" id="3.40.50.720">
    <property type="entry name" value="NAD(P)-binding Rossmann-like Domain"/>
    <property type="match status" value="1"/>
</dbReference>
<dbReference type="SUPFAM" id="SSF51735">
    <property type="entry name" value="NAD(P)-binding Rossmann-fold domains"/>
    <property type="match status" value="1"/>
</dbReference>
<evidence type="ECO:0000259" key="2">
    <source>
        <dbReference type="SMART" id="SM00829"/>
    </source>
</evidence>
<evidence type="ECO:0000256" key="1">
    <source>
        <dbReference type="SAM" id="MobiDB-lite"/>
    </source>
</evidence>
<organism evidence="3 4">
    <name type="scientific">Labedella phragmitis</name>
    <dbReference type="NCBI Taxonomy" id="2498849"/>
    <lineage>
        <taxon>Bacteria</taxon>
        <taxon>Bacillati</taxon>
        <taxon>Actinomycetota</taxon>
        <taxon>Actinomycetes</taxon>
        <taxon>Micrococcales</taxon>
        <taxon>Microbacteriaceae</taxon>
        <taxon>Labedella</taxon>
    </lineage>
</organism>
<dbReference type="InterPro" id="IPR011032">
    <property type="entry name" value="GroES-like_sf"/>
</dbReference>
<dbReference type="InterPro" id="IPR013154">
    <property type="entry name" value="ADH-like_N"/>
</dbReference>
<dbReference type="PANTHER" id="PTHR11695:SF294">
    <property type="entry name" value="RETICULON-4-INTERACTING PROTEIN 1, MITOCHONDRIAL"/>
    <property type="match status" value="1"/>
</dbReference>
<dbReference type="AlphaFoldDB" id="A0A3S5CES2"/>
<keyword evidence="4" id="KW-1185">Reference proteome</keyword>
<dbReference type="GO" id="GO:0016491">
    <property type="term" value="F:oxidoreductase activity"/>
    <property type="evidence" value="ECO:0007669"/>
    <property type="project" value="InterPro"/>
</dbReference>
<dbReference type="SUPFAM" id="SSF50129">
    <property type="entry name" value="GroES-like"/>
    <property type="match status" value="1"/>
</dbReference>
<dbReference type="PANTHER" id="PTHR11695">
    <property type="entry name" value="ALCOHOL DEHYDROGENASE RELATED"/>
    <property type="match status" value="1"/>
</dbReference>
<dbReference type="CDD" id="cd08267">
    <property type="entry name" value="MDR1"/>
    <property type="match status" value="1"/>
</dbReference>
<dbReference type="EMBL" id="RZNB01000002">
    <property type="protein sequence ID" value="RWZ51479.1"/>
    <property type="molecule type" value="Genomic_DNA"/>
</dbReference>
<comment type="caution">
    <text evidence="3">The sequence shown here is derived from an EMBL/GenBank/DDBJ whole genome shotgun (WGS) entry which is preliminary data.</text>
</comment>
<feature type="domain" description="Enoyl reductase (ER)" evidence="2">
    <location>
        <begin position="33"/>
        <end position="345"/>
    </location>
</feature>
<dbReference type="Pfam" id="PF13602">
    <property type="entry name" value="ADH_zinc_N_2"/>
    <property type="match status" value="1"/>
</dbReference>
<feature type="region of interest" description="Disordered" evidence="1">
    <location>
        <begin position="1"/>
        <end position="21"/>
    </location>
</feature>
<proteinExistence type="predicted"/>
<evidence type="ECO:0000313" key="4">
    <source>
        <dbReference type="Proteomes" id="UP000288547"/>
    </source>
</evidence>
<dbReference type="InterPro" id="IPR020843">
    <property type="entry name" value="ER"/>
</dbReference>
<evidence type="ECO:0000313" key="3">
    <source>
        <dbReference type="EMBL" id="RWZ51479.1"/>
    </source>
</evidence>
<protein>
    <submittedName>
        <fullName evidence="3">NAD(P)-dependent alcohol dehydrogenase</fullName>
    </submittedName>
</protein>
<dbReference type="InterPro" id="IPR036291">
    <property type="entry name" value="NAD(P)-bd_dom_sf"/>
</dbReference>
<dbReference type="InterPro" id="IPR050700">
    <property type="entry name" value="YIM1/Zinc_Alcohol_DH_Fams"/>
</dbReference>
<name>A0A3S5CES2_9MICO</name>
<sequence>MTAARGAPDPASDRNDATREGVTMRAVVQDHYGDVDVLRVDERPVPEPGAGEVLVRVGAAGLNMADWHLMTGKPYLARLALGLRRPRATTRGEDVAGTVEAVGEGIDRFAVGDRVFGSASAAFAEFVVARADRLVRTPAAVDDRVAAASPMAGFTALHALRVASIDAPVGDVRVLVTGAGGGVGGFVVQYASARGAHVTAVCSAAKADAARAFGAHEVVDYASRDITQGPETWDVVIDFAGARPVSAWRRVLAPGGHLVLGGGEGGNPIVGPLDRALPGALATLTRAARVTTLLATTNLPDLERIAADLESGVLRPLVARAYGLDEVPLAIEDLRGAVHPGKLVVVP</sequence>
<dbReference type="Gene3D" id="3.90.180.10">
    <property type="entry name" value="Medium-chain alcohol dehydrogenases, catalytic domain"/>
    <property type="match status" value="1"/>
</dbReference>
<dbReference type="OrthoDB" id="4190732at2"/>
<reference evidence="3 4" key="1">
    <citation type="submission" date="2018-12" db="EMBL/GenBank/DDBJ databases">
        <authorList>
            <person name="Li F."/>
        </authorList>
    </citation>
    <scope>NUCLEOTIDE SEQUENCE [LARGE SCALE GENOMIC DNA]</scope>
    <source>
        <strain evidence="3 4">11W25H-1</strain>
    </source>
</reference>
<dbReference type="Pfam" id="PF08240">
    <property type="entry name" value="ADH_N"/>
    <property type="match status" value="1"/>
</dbReference>
<dbReference type="SMART" id="SM00829">
    <property type="entry name" value="PKS_ER"/>
    <property type="match status" value="1"/>
</dbReference>
<accession>A0A3S5CES2</accession>
<dbReference type="Proteomes" id="UP000288547">
    <property type="component" value="Unassembled WGS sequence"/>
</dbReference>
<gene>
    <name evidence="3" type="ORF">ELQ90_05015</name>
</gene>